<keyword evidence="1" id="KW-0175">Coiled coil</keyword>
<accession>A0A316YP47</accession>
<feature type="compositionally biased region" description="Basic and acidic residues" evidence="2">
    <location>
        <begin position="1517"/>
        <end position="1529"/>
    </location>
</feature>
<feature type="region of interest" description="Disordered" evidence="2">
    <location>
        <begin position="1498"/>
        <end position="1549"/>
    </location>
</feature>
<feature type="compositionally biased region" description="Basic and acidic residues" evidence="2">
    <location>
        <begin position="705"/>
        <end position="737"/>
    </location>
</feature>
<feature type="compositionally biased region" description="Basic and acidic residues" evidence="2">
    <location>
        <begin position="451"/>
        <end position="463"/>
    </location>
</feature>
<feature type="compositionally biased region" description="Basic residues" evidence="2">
    <location>
        <begin position="1263"/>
        <end position="1275"/>
    </location>
</feature>
<protein>
    <submittedName>
        <fullName evidence="4">Uncharacterized protein</fullName>
    </submittedName>
</protein>
<feature type="compositionally biased region" description="Polar residues" evidence="2">
    <location>
        <begin position="110"/>
        <end position="120"/>
    </location>
</feature>
<feature type="region of interest" description="Disordered" evidence="2">
    <location>
        <begin position="677"/>
        <end position="889"/>
    </location>
</feature>
<name>A0A316YP47_9BASI</name>
<evidence type="ECO:0000313" key="4">
    <source>
        <dbReference type="EMBL" id="PWN91157.1"/>
    </source>
</evidence>
<feature type="compositionally biased region" description="Low complexity" evidence="2">
    <location>
        <begin position="158"/>
        <end position="171"/>
    </location>
</feature>
<gene>
    <name evidence="4" type="ORF">FA10DRAFT_292111</name>
</gene>
<feature type="region of interest" description="Disordered" evidence="2">
    <location>
        <begin position="985"/>
        <end position="1190"/>
    </location>
</feature>
<feature type="compositionally biased region" description="Basic and acidic residues" evidence="2">
    <location>
        <begin position="486"/>
        <end position="510"/>
    </location>
</feature>
<feature type="compositionally biased region" description="Basic and acidic residues" evidence="2">
    <location>
        <begin position="985"/>
        <end position="1001"/>
    </location>
</feature>
<dbReference type="STRING" id="215250.A0A316YP47"/>
<feature type="compositionally biased region" description="Basic residues" evidence="2">
    <location>
        <begin position="681"/>
        <end position="702"/>
    </location>
</feature>
<feature type="region of interest" description="Disordered" evidence="2">
    <location>
        <begin position="1310"/>
        <end position="1458"/>
    </location>
</feature>
<keyword evidence="3" id="KW-0732">Signal</keyword>
<reference evidence="4 5" key="1">
    <citation type="journal article" date="2018" name="Mol. Biol. Evol.">
        <title>Broad Genomic Sampling Reveals a Smut Pathogenic Ancestry of the Fungal Clade Ustilaginomycotina.</title>
        <authorList>
            <person name="Kijpornyongpan T."/>
            <person name="Mondo S.J."/>
            <person name="Barry K."/>
            <person name="Sandor L."/>
            <person name="Lee J."/>
            <person name="Lipzen A."/>
            <person name="Pangilinan J."/>
            <person name="LaButti K."/>
            <person name="Hainaut M."/>
            <person name="Henrissat B."/>
            <person name="Grigoriev I.V."/>
            <person name="Spatafora J.W."/>
            <person name="Aime M.C."/>
        </authorList>
    </citation>
    <scope>NUCLEOTIDE SEQUENCE [LARGE SCALE GENOMIC DNA]</scope>
    <source>
        <strain evidence="4 5">MCA 4198</strain>
    </source>
</reference>
<feature type="compositionally biased region" description="Basic and acidic residues" evidence="2">
    <location>
        <begin position="1655"/>
        <end position="1664"/>
    </location>
</feature>
<evidence type="ECO:0000313" key="5">
    <source>
        <dbReference type="Proteomes" id="UP000245768"/>
    </source>
</evidence>
<feature type="compositionally biased region" description="Basic and acidic residues" evidence="2">
    <location>
        <begin position="221"/>
        <end position="266"/>
    </location>
</feature>
<feature type="compositionally biased region" description="Basic and acidic residues" evidence="2">
    <location>
        <begin position="1016"/>
        <end position="1025"/>
    </location>
</feature>
<dbReference type="RefSeq" id="XP_025378355.1">
    <property type="nucleotide sequence ID" value="XM_025524386.1"/>
</dbReference>
<keyword evidence="5" id="KW-1185">Reference proteome</keyword>
<feature type="compositionally biased region" description="Basic and acidic residues" evidence="2">
    <location>
        <begin position="1729"/>
        <end position="1761"/>
    </location>
</feature>
<feature type="compositionally biased region" description="Basic residues" evidence="2">
    <location>
        <begin position="1005"/>
        <end position="1015"/>
    </location>
</feature>
<feature type="region of interest" description="Disordered" evidence="2">
    <location>
        <begin position="632"/>
        <end position="653"/>
    </location>
</feature>
<feature type="region of interest" description="Disordered" evidence="2">
    <location>
        <begin position="1600"/>
        <end position="1761"/>
    </location>
</feature>
<sequence length="1761" mass="198784">MVLLVSMRGLCLALLLLTSVACAGDNKSLSRQLSRLDSSSGSSEPDSPISVLPSSFKSLTDSVHNKDVERVKGNENTLTLFEQEDPKTRTARLDKLYHRAKQSHGRLSTLRPSGRSNSPSHQEKRSDEGSQGSSEEEEKKTVDLVDLAGEEKGEKPASSVPTSPSQTVSFSHQPDDHSPLLDEKPVIEKPDPKPFYGSKKYFDNQKDREKVHERKAHPKHSLPEEHSWISGEEAPRLEEGLHKREKLALEKEMDDGHIERWGHKGEEGEEESMKGAALPSTSGLDPRPLSPAVRTHTSPIHSPRTDHEGTGSVNMMQDKFDEMKITSPSRDNSMPGASTPSKPARKREEEDLVKKISRAEAKVNKMEAARKKIDEFIEASRLGRRELIKNLIKARNYLRRLKRECIGQAAKRGTEDGTNVPSEPPRVGEKFDTLSDPGAEPHKMKPSGTKSDSDSGSGKEAHKLQVPPKEQEEEEENALRRRSSLYKREKLDPEAKVDDWVIEKRGNREEKEDESMGEATSSSTSRLEPRPLSPLARTSTSPIHSLRTDHEGTGSINMMQDKFDEMMTTSPTRDNDMHEAFTPGTTDEDEEEENPAEKLQRWKAKVAKFKKARNEYDGTLRWARKLLEKLKKKPSEHAAEGLTAQNEEKAESANCHCQKLAEAEIAELEKVIEKNAEKLRTARRTVKCVKGKCPKHTKKRLAAQRQHEARTKPLEPPREGEKVETLSDPGAEPHKMEPSGTKSASDSGSGKEAHKVHVHPKLQEEEKTALRRRSHLYKREILESETEGDNRDIEKRGNREGKEDESMQGAALPSTSGVDPRPLSLSARTPSSPSHSSRIAHEDIDGAHTMQDTFHDEIKTTSPARETDMLEGSTSKKTDDEEGEDPALKLERAKAKIDNLRGAREKNHEELKEAQREWQDLIMESLKLDAKVPTAQSKEEAELAQKESEEVAQLARKEKEVDKKLDKIYRVLANIEEELKKAHQNLKRLEGKSPKHPEKGLAAKGRNKKRPKLSKPPREEEKIDTLSDPGAEPQKMEPNGTESDSDSGSGKEGHKVQASPHEQEEEENALRRRSHLYKSEKLESETERDDRDIEKRGFPDEEEDESMEDAASPSTSRHEARPLSPSAETPTSRTHLLHTDHEGTGSINTVQDRLEEMKITSPARDNDMPEAYEPRDKAPKEELRKQERPAEMSYRLDLRRLLNKWQRDDVAKAEYRRHLRQKFKHLTASEARKVMKERSRLKARERRHERNLGLRETGFRIGKAPKRVSRARKSHGGPDTIHESDSEVEQELLRLRAQELARAKIACVAKNGKLQNQNAAAISDEQRHSAPPEPPSPDEESSSSSDTSAGSTESDSDSGSERNVGKVQFRPEEQQQGMELRRRSSLYKREVLDPETEVDDWDIEKRGNDDGDEKEEEDESVEDAASPATSRHEARPLSPSAKIPISRPQLHRADHENIGSVDVVKDRMRDMKITYPAHDINLPEAYEPRDKAQKIKLRKLERPAETSHRSVSSSELSIKREREAERLWEAEVQPSAPPEPQEEERERLRLEREHMLEDNPSLQEERRAHLEGFFQNPRALICKKNEELIAKTFVKPRGQIATPQWGGRRTGGGASRHGAQAGSIGRKEANIRRQSMKQTAAAMLKKKRLNGPSEPLKEEEKADLLSDSSTVPHMISSSSSNSDSGTEREKKAHKAKTHPEQQQQQQDALWRRGLGDGEAEEYVSESEEGEMRSDEDDKGKGELSSDEGDRGKGEDRRNQLY</sequence>
<feature type="compositionally biased region" description="Acidic residues" evidence="2">
    <location>
        <begin position="1717"/>
        <end position="1728"/>
    </location>
</feature>
<feature type="compositionally biased region" description="Low complexity" evidence="2">
    <location>
        <begin position="820"/>
        <end position="837"/>
    </location>
</feature>
<feature type="compositionally biased region" description="Basic and acidic residues" evidence="2">
    <location>
        <begin position="777"/>
        <end position="805"/>
    </location>
</feature>
<feature type="compositionally biased region" description="Basic and acidic residues" evidence="2">
    <location>
        <begin position="173"/>
        <end position="192"/>
    </location>
</feature>
<feature type="region of interest" description="Disordered" evidence="2">
    <location>
        <begin position="1262"/>
        <end position="1288"/>
    </location>
</feature>
<feature type="compositionally biased region" description="Basic and acidic residues" evidence="2">
    <location>
        <begin position="426"/>
        <end position="443"/>
    </location>
</feature>
<feature type="chain" id="PRO_5016384630" evidence="3">
    <location>
        <begin position="24"/>
        <end position="1761"/>
    </location>
</feature>
<organism evidence="4 5">
    <name type="scientific">Acaromyces ingoldii</name>
    <dbReference type="NCBI Taxonomy" id="215250"/>
    <lineage>
        <taxon>Eukaryota</taxon>
        <taxon>Fungi</taxon>
        <taxon>Dikarya</taxon>
        <taxon>Basidiomycota</taxon>
        <taxon>Ustilaginomycotina</taxon>
        <taxon>Exobasidiomycetes</taxon>
        <taxon>Exobasidiales</taxon>
        <taxon>Cryptobasidiaceae</taxon>
        <taxon>Acaromyces</taxon>
    </lineage>
</organism>
<feature type="coiled-coil region" evidence="1">
    <location>
        <begin position="349"/>
        <end position="404"/>
    </location>
</feature>
<feature type="compositionally biased region" description="Polar residues" evidence="2">
    <location>
        <begin position="326"/>
        <end position="341"/>
    </location>
</feature>
<dbReference type="EMBL" id="KZ819635">
    <property type="protein sequence ID" value="PWN91157.1"/>
    <property type="molecule type" value="Genomic_DNA"/>
</dbReference>
<feature type="compositionally biased region" description="Basic and acidic residues" evidence="2">
    <location>
        <begin position="749"/>
        <end position="769"/>
    </location>
</feature>
<feature type="signal peptide" evidence="3">
    <location>
        <begin position="1"/>
        <end position="23"/>
    </location>
</feature>
<feature type="compositionally biased region" description="Low complexity" evidence="2">
    <location>
        <begin position="34"/>
        <end position="50"/>
    </location>
</feature>
<feature type="compositionally biased region" description="Basic and acidic residues" evidence="2">
    <location>
        <begin position="1077"/>
        <end position="1099"/>
    </location>
</feature>
<feature type="region of interest" description="Disordered" evidence="2">
    <location>
        <begin position="100"/>
        <end position="349"/>
    </location>
</feature>
<feature type="compositionally biased region" description="Basic and acidic residues" evidence="2">
    <location>
        <begin position="137"/>
        <end position="155"/>
    </location>
</feature>
<feature type="compositionally biased region" description="Acidic residues" evidence="2">
    <location>
        <begin position="1393"/>
        <end position="1402"/>
    </location>
</feature>
<feature type="compositionally biased region" description="Basic and acidic residues" evidence="2">
    <location>
        <begin position="1498"/>
        <end position="1508"/>
    </location>
</feature>
<feature type="compositionally biased region" description="Low complexity" evidence="2">
    <location>
        <begin position="1342"/>
        <end position="1353"/>
    </location>
</feature>
<feature type="compositionally biased region" description="Basic and acidic residues" evidence="2">
    <location>
        <begin position="1152"/>
        <end position="1190"/>
    </location>
</feature>
<feature type="compositionally biased region" description="Basic and acidic residues" evidence="2">
    <location>
        <begin position="1359"/>
        <end position="1392"/>
    </location>
</feature>
<dbReference type="InParanoid" id="A0A316YP47"/>
<evidence type="ECO:0000256" key="2">
    <source>
        <dbReference type="SAM" id="MobiDB-lite"/>
    </source>
</evidence>
<feature type="compositionally biased region" description="Basic and acidic residues" evidence="2">
    <location>
        <begin position="200"/>
        <end position="212"/>
    </location>
</feature>
<feature type="compositionally biased region" description="Acidic residues" evidence="2">
    <location>
        <begin position="1410"/>
        <end position="1422"/>
    </location>
</feature>
<feature type="region of interest" description="Disordered" evidence="2">
    <location>
        <begin position="34"/>
        <end position="54"/>
    </location>
</feature>
<proteinExistence type="predicted"/>
<dbReference type="GeneID" id="37046302"/>
<evidence type="ECO:0000256" key="1">
    <source>
        <dbReference type="SAM" id="Coils"/>
    </source>
</evidence>
<evidence type="ECO:0000256" key="3">
    <source>
        <dbReference type="SAM" id="SignalP"/>
    </source>
</evidence>
<dbReference type="Proteomes" id="UP000245768">
    <property type="component" value="Unassembled WGS sequence"/>
</dbReference>
<feature type="region of interest" description="Disordered" evidence="2">
    <location>
        <begin position="408"/>
        <end position="599"/>
    </location>
</feature>